<keyword evidence="2" id="KW-1185">Reference proteome</keyword>
<evidence type="ECO:0000313" key="1">
    <source>
        <dbReference type="EMBL" id="MPY38490.1"/>
    </source>
</evidence>
<gene>
    <name evidence="1" type="ORF">FNH04_00470</name>
</gene>
<dbReference type="EMBL" id="VJZE01000002">
    <property type="protein sequence ID" value="MPY38490.1"/>
    <property type="molecule type" value="Genomic_DNA"/>
</dbReference>
<proteinExistence type="predicted"/>
<dbReference type="RefSeq" id="WP_152779174.1">
    <property type="nucleotide sequence ID" value="NZ_BAABEQ010000029.1"/>
</dbReference>
<organism evidence="1 2">
    <name type="scientific">Streptomyces phyllanthi</name>
    <dbReference type="NCBI Taxonomy" id="1803180"/>
    <lineage>
        <taxon>Bacteria</taxon>
        <taxon>Bacillati</taxon>
        <taxon>Actinomycetota</taxon>
        <taxon>Actinomycetes</taxon>
        <taxon>Kitasatosporales</taxon>
        <taxon>Streptomycetaceae</taxon>
        <taxon>Streptomyces</taxon>
    </lineage>
</organism>
<reference evidence="1 2" key="1">
    <citation type="submission" date="2019-07" db="EMBL/GenBank/DDBJ databases">
        <title>New species of Amycolatopsis and Streptomyces.</title>
        <authorList>
            <person name="Duangmal K."/>
            <person name="Teo W.F.A."/>
            <person name="Lipun K."/>
        </authorList>
    </citation>
    <scope>NUCLEOTIDE SEQUENCE [LARGE SCALE GENOMIC DNA]</scope>
    <source>
        <strain evidence="1 2">TISTR 2346</strain>
    </source>
</reference>
<dbReference type="OrthoDB" id="4316344at2"/>
<evidence type="ECO:0000313" key="2">
    <source>
        <dbReference type="Proteomes" id="UP000326979"/>
    </source>
</evidence>
<sequence length="230" mass="25034">MTARGSTSKTLAALAERIRYATGTDWDQLWDRADPGDPAISSVVDAYRNLFRAEQAVTFHRESLNGLSSGRYEIDQAFVPRLQRALRALVEAVEERLRCRDELLNVLEPLEHAADQQRQAQNVAASAADLPALIAIAHGGATLRENLLSHRISVVTSSGRRIPWSAYQRLEAAGFVTRDTSHPLHAGQPVSLTPSGRTALTQARADTVIAAPAPAHRTGAFPSAVPPHRR</sequence>
<comment type="caution">
    <text evidence="1">The sequence shown here is derived from an EMBL/GenBank/DDBJ whole genome shotgun (WGS) entry which is preliminary data.</text>
</comment>
<accession>A0A5N8VTC7</accession>
<name>A0A5N8VTC7_9ACTN</name>
<dbReference type="AlphaFoldDB" id="A0A5N8VTC7"/>
<protein>
    <submittedName>
        <fullName evidence="1">Uncharacterized protein</fullName>
    </submittedName>
</protein>
<dbReference type="Proteomes" id="UP000326979">
    <property type="component" value="Unassembled WGS sequence"/>
</dbReference>